<gene>
    <name evidence="6" type="primary">LOC111121236</name>
</gene>
<protein>
    <submittedName>
        <fullName evidence="6">Ankyrin repeat domain-containing protein 66-like</fullName>
    </submittedName>
</protein>
<dbReference type="InterPro" id="IPR036770">
    <property type="entry name" value="Ankyrin_rpt-contain_sf"/>
</dbReference>
<evidence type="ECO:0000313" key="5">
    <source>
        <dbReference type="Proteomes" id="UP000694844"/>
    </source>
</evidence>
<dbReference type="PANTHER" id="PTHR24201">
    <property type="entry name" value="ANK_REP_REGION DOMAIN-CONTAINING PROTEIN"/>
    <property type="match status" value="1"/>
</dbReference>
<dbReference type="Proteomes" id="UP000694844">
    <property type="component" value="Chromosome 2"/>
</dbReference>
<dbReference type="SMART" id="SM00248">
    <property type="entry name" value="ANK"/>
    <property type="match status" value="4"/>
</dbReference>
<proteinExistence type="predicted"/>
<dbReference type="InterPro" id="IPR002110">
    <property type="entry name" value="Ankyrin_rpt"/>
</dbReference>
<dbReference type="PROSITE" id="PS50297">
    <property type="entry name" value="ANK_REP_REGION"/>
    <property type="match status" value="1"/>
</dbReference>
<dbReference type="Pfam" id="PF12796">
    <property type="entry name" value="Ank_2"/>
    <property type="match status" value="1"/>
</dbReference>
<feature type="compositionally biased region" description="Acidic residues" evidence="4">
    <location>
        <begin position="143"/>
        <end position="152"/>
    </location>
</feature>
<feature type="region of interest" description="Disordered" evidence="4">
    <location>
        <begin position="132"/>
        <end position="152"/>
    </location>
</feature>
<dbReference type="KEGG" id="cvn:111121236"/>
<dbReference type="AlphaFoldDB" id="A0A8B8CUI8"/>
<dbReference type="PANTHER" id="PTHR24201:SF15">
    <property type="entry name" value="ANKYRIN REPEAT DOMAIN-CONTAINING PROTEIN 66"/>
    <property type="match status" value="1"/>
</dbReference>
<evidence type="ECO:0000256" key="2">
    <source>
        <dbReference type="ARBA" id="ARBA00023043"/>
    </source>
</evidence>
<dbReference type="GeneID" id="111121236"/>
<dbReference type="OrthoDB" id="194358at2759"/>
<dbReference type="InterPro" id="IPR050776">
    <property type="entry name" value="Ank_Repeat/CDKN_Inhibitor"/>
</dbReference>
<accession>A0A8B8CUI8</accession>
<dbReference type="SUPFAM" id="SSF48403">
    <property type="entry name" value="Ankyrin repeat"/>
    <property type="match status" value="1"/>
</dbReference>
<evidence type="ECO:0000313" key="6">
    <source>
        <dbReference type="RefSeq" id="XP_022318116.1"/>
    </source>
</evidence>
<sequence>MTSGLELHEAASVGDYDTLEELIFSKKIDINLKDPEWRERTALHWACSKGYVECLRLLLEHGADGLARADMHWTPAHFAAETGKITVLRALVVADVPVYKRDRYGDKPMDIARMYGFTECVKYLQQEEVNQKQKRAQKGLSVDSDDESQSEP</sequence>
<evidence type="ECO:0000256" key="1">
    <source>
        <dbReference type="ARBA" id="ARBA00022737"/>
    </source>
</evidence>
<name>A0A8B8CUI8_CRAVI</name>
<dbReference type="RefSeq" id="XP_022318116.1">
    <property type="nucleotide sequence ID" value="XM_022462408.1"/>
</dbReference>
<feature type="repeat" description="ANK" evidence="3">
    <location>
        <begin position="38"/>
        <end position="70"/>
    </location>
</feature>
<keyword evidence="1" id="KW-0677">Repeat</keyword>
<dbReference type="PROSITE" id="PS50088">
    <property type="entry name" value="ANK_REPEAT"/>
    <property type="match status" value="1"/>
</dbReference>
<evidence type="ECO:0000256" key="4">
    <source>
        <dbReference type="SAM" id="MobiDB-lite"/>
    </source>
</evidence>
<keyword evidence="5" id="KW-1185">Reference proteome</keyword>
<evidence type="ECO:0000256" key="3">
    <source>
        <dbReference type="PROSITE-ProRule" id="PRU00023"/>
    </source>
</evidence>
<reference evidence="6" key="1">
    <citation type="submission" date="2025-08" db="UniProtKB">
        <authorList>
            <consortium name="RefSeq"/>
        </authorList>
    </citation>
    <scope>IDENTIFICATION</scope>
    <source>
        <tissue evidence="6">Whole sample</tissue>
    </source>
</reference>
<keyword evidence="2 3" id="KW-0040">ANK repeat</keyword>
<organism evidence="5 6">
    <name type="scientific">Crassostrea virginica</name>
    <name type="common">Eastern oyster</name>
    <dbReference type="NCBI Taxonomy" id="6565"/>
    <lineage>
        <taxon>Eukaryota</taxon>
        <taxon>Metazoa</taxon>
        <taxon>Spiralia</taxon>
        <taxon>Lophotrochozoa</taxon>
        <taxon>Mollusca</taxon>
        <taxon>Bivalvia</taxon>
        <taxon>Autobranchia</taxon>
        <taxon>Pteriomorphia</taxon>
        <taxon>Ostreida</taxon>
        <taxon>Ostreoidea</taxon>
        <taxon>Ostreidae</taxon>
        <taxon>Crassostrea</taxon>
    </lineage>
</organism>
<dbReference type="Gene3D" id="1.25.40.20">
    <property type="entry name" value="Ankyrin repeat-containing domain"/>
    <property type="match status" value="2"/>
</dbReference>